<accession>A0ABY3XK19</accession>
<reference evidence="2 3" key="1">
    <citation type="submission" date="2022-03" db="EMBL/GenBank/DDBJ databases">
        <title>Complete genome sequence of Lysobacter capsici VKM B-2533 and Lysobacter gummosus 10.1.1, promising sources of lytic agents.</title>
        <authorList>
            <person name="Tarlachkov S.V."/>
            <person name="Kudryakova I.V."/>
            <person name="Afoshin A.S."/>
            <person name="Leontyevskaya E.A."/>
            <person name="Leontyevskaya N.V."/>
        </authorList>
    </citation>
    <scope>NUCLEOTIDE SEQUENCE [LARGE SCALE GENOMIC DNA]</scope>
    <source>
        <strain evidence="2 3">10.1.1</strain>
    </source>
</reference>
<dbReference type="Proteomes" id="UP000829194">
    <property type="component" value="Chromosome"/>
</dbReference>
<dbReference type="RefSeq" id="WP_148648880.1">
    <property type="nucleotide sequence ID" value="NZ_CP011131.1"/>
</dbReference>
<keyword evidence="3" id="KW-1185">Reference proteome</keyword>
<feature type="chain" id="PRO_5045778570" evidence="1">
    <location>
        <begin position="21"/>
        <end position="65"/>
    </location>
</feature>
<protein>
    <submittedName>
        <fullName evidence="2">Uncharacterized protein</fullName>
    </submittedName>
</protein>
<evidence type="ECO:0000256" key="1">
    <source>
        <dbReference type="SAM" id="SignalP"/>
    </source>
</evidence>
<evidence type="ECO:0000313" key="2">
    <source>
        <dbReference type="EMBL" id="UNP32006.1"/>
    </source>
</evidence>
<feature type="signal peptide" evidence="1">
    <location>
        <begin position="1"/>
        <end position="20"/>
    </location>
</feature>
<sequence length="65" mass="6866">MLPLAGLALSDLFFSHSALAACDTVLAPNLRYIEAPGSYCLNADRARQIIISADNVEQPAPPQGP</sequence>
<keyword evidence="1" id="KW-0732">Signal</keyword>
<proteinExistence type="predicted"/>
<organism evidence="2 3">
    <name type="scientific">Lysobacter gummosus</name>
    <dbReference type="NCBI Taxonomy" id="262324"/>
    <lineage>
        <taxon>Bacteria</taxon>
        <taxon>Pseudomonadati</taxon>
        <taxon>Pseudomonadota</taxon>
        <taxon>Gammaproteobacteria</taxon>
        <taxon>Lysobacterales</taxon>
        <taxon>Lysobacteraceae</taxon>
        <taxon>Lysobacter</taxon>
    </lineage>
</organism>
<gene>
    <name evidence="2" type="ORF">MOV92_12440</name>
</gene>
<name>A0ABY3XK19_9GAMM</name>
<evidence type="ECO:0000313" key="3">
    <source>
        <dbReference type="Proteomes" id="UP000829194"/>
    </source>
</evidence>
<dbReference type="EMBL" id="CP093547">
    <property type="protein sequence ID" value="UNP32006.1"/>
    <property type="molecule type" value="Genomic_DNA"/>
</dbReference>